<evidence type="ECO:0000256" key="7">
    <source>
        <dbReference type="ARBA" id="ARBA00023136"/>
    </source>
</evidence>
<evidence type="ECO:0000256" key="3">
    <source>
        <dbReference type="ARBA" id="ARBA00022676"/>
    </source>
</evidence>
<dbReference type="Proteomes" id="UP001283361">
    <property type="component" value="Unassembled WGS sequence"/>
</dbReference>
<dbReference type="AlphaFoldDB" id="A0AAE1AE68"/>
<dbReference type="GO" id="GO:0005737">
    <property type="term" value="C:cytoplasm"/>
    <property type="evidence" value="ECO:0007669"/>
    <property type="project" value="TreeGrafter"/>
</dbReference>
<comment type="caution">
    <text evidence="8">The sequence shown here is derived from an EMBL/GenBank/DDBJ whole genome shotgun (WGS) entry which is preliminary data.</text>
</comment>
<evidence type="ECO:0000256" key="1">
    <source>
        <dbReference type="ARBA" id="ARBA00004167"/>
    </source>
</evidence>
<keyword evidence="9" id="KW-1185">Reference proteome</keyword>
<evidence type="ECO:0000256" key="5">
    <source>
        <dbReference type="ARBA" id="ARBA00022692"/>
    </source>
</evidence>
<sequence length="906" mass="102984">MWLQTNHDMTQEESKFCTSDVLGISARQHFRAVGISGNTLYIYSAYQVHGSVRIIALKKRNAKIQGLYCVRFYLNDLHEASRRKVPTLVKASVRDLHDHHNLDYTAAYITCPFQQTPDPQPPSSSVRQPGPFKVGLAAETKPFRSLGNFSVETDRVGPCSVKDKHGAEEHNEAESHMRKKVEFTVCSSILHSNFSDFAYVVEKIEMGRLLGARRLVFYNTSISDNVDIVLNVYLQDWADGKETLEVVVLPWKLPDLLSADKLYAYGKVAAINDCLHRFRNSSNYIVFTDLGEFIIPRNPSNWSLLIAELGRTQPDSSEFLFQNTVFRKQWPSPANGFQTIAKEYNSAILGFTLRENYFFPQKIRSKMIVDPMVTDEIGIHHAWQVSGKTYNVSKEYGLIQEYKKYPPINDISTEKEWAKRNSSVSDVFAVRKFGARLAARLKGVWSRMTSTSQQSAFDKEKTRGLKSARKISTASEEKLIRHLPIDTTHRFQQVKSLDSMLLVYAAIWQGDNVRIVALKTLGADIKNLSCVFFRSLMEPSPSFTAAALVSDIPEHHDYQHTAASITCPVQRQTCDQLRLVGLTNQTHFPPTWPEVILPVEALETGQESGKNKEELASGDGMYPLEQNVGLSVCVPAMYGFKNAAQLVEKIEMSRLLGAGRVVFYNYSTSSNVDAVLRMYARDWSQGRDKLEVKVYPWHIPEFEQNGKKKQLPIHYLGQMAAIDHCLHRYRQFSEFIIFSDMDEFAVPLQHNSLYELVAERQKLNPFRMGFLFQSSVFNKGRPSPALGFEKDALRYGSAVLGLTSRDNFYFPQNKRSKVMVDPKKVDVMGIHFIWNGSGITDIVPLEQGFLAHYREPLKNCKPGVVDSRVVDIFGKRLAAGLRKVWSRLKNVSLGWEPFKKIDSKRC</sequence>
<dbReference type="GO" id="GO:0016020">
    <property type="term" value="C:membrane"/>
    <property type="evidence" value="ECO:0007669"/>
    <property type="project" value="UniProtKB-SubCell"/>
</dbReference>
<reference evidence="8" key="1">
    <citation type="journal article" date="2023" name="G3 (Bethesda)">
        <title>A reference genome for the long-term kleptoplast-retaining sea slug Elysia crispata morphotype clarki.</title>
        <authorList>
            <person name="Eastman K.E."/>
            <person name="Pendleton A.L."/>
            <person name="Shaikh M.A."/>
            <person name="Suttiyut T."/>
            <person name="Ogas R."/>
            <person name="Tomko P."/>
            <person name="Gavelis G."/>
            <person name="Widhalm J.R."/>
            <person name="Wisecaver J.H."/>
        </authorList>
    </citation>
    <scope>NUCLEOTIDE SEQUENCE</scope>
    <source>
        <strain evidence="8">ECLA1</strain>
    </source>
</reference>
<name>A0AAE1AE68_9GAST</name>
<dbReference type="Pfam" id="PF01697">
    <property type="entry name" value="Glyco_transf_92"/>
    <property type="match status" value="2"/>
</dbReference>
<evidence type="ECO:0008006" key="10">
    <source>
        <dbReference type="Google" id="ProtNLM"/>
    </source>
</evidence>
<keyword evidence="5" id="KW-0812">Transmembrane</keyword>
<comment type="subcellular location">
    <subcellularLocation>
        <location evidence="1">Membrane</location>
        <topology evidence="1">Single-pass membrane protein</topology>
    </subcellularLocation>
</comment>
<gene>
    <name evidence="8" type="ORF">RRG08_038004</name>
</gene>
<keyword evidence="6" id="KW-1133">Transmembrane helix</keyword>
<organism evidence="8 9">
    <name type="scientific">Elysia crispata</name>
    <name type="common">lettuce slug</name>
    <dbReference type="NCBI Taxonomy" id="231223"/>
    <lineage>
        <taxon>Eukaryota</taxon>
        <taxon>Metazoa</taxon>
        <taxon>Spiralia</taxon>
        <taxon>Lophotrochozoa</taxon>
        <taxon>Mollusca</taxon>
        <taxon>Gastropoda</taxon>
        <taxon>Heterobranchia</taxon>
        <taxon>Euthyneura</taxon>
        <taxon>Panpulmonata</taxon>
        <taxon>Sacoglossa</taxon>
        <taxon>Placobranchoidea</taxon>
        <taxon>Plakobranchidae</taxon>
        <taxon>Elysia</taxon>
    </lineage>
</organism>
<keyword evidence="7" id="KW-0472">Membrane</keyword>
<evidence type="ECO:0000313" key="9">
    <source>
        <dbReference type="Proteomes" id="UP001283361"/>
    </source>
</evidence>
<comment type="similarity">
    <text evidence="2">Belongs to the glycosyltransferase 92 family.</text>
</comment>
<proteinExistence type="inferred from homology"/>
<evidence type="ECO:0000313" key="8">
    <source>
        <dbReference type="EMBL" id="KAK3785052.1"/>
    </source>
</evidence>
<dbReference type="InterPro" id="IPR008166">
    <property type="entry name" value="Glyco_transf_92"/>
</dbReference>
<dbReference type="GO" id="GO:0016757">
    <property type="term" value="F:glycosyltransferase activity"/>
    <property type="evidence" value="ECO:0007669"/>
    <property type="project" value="UniProtKB-KW"/>
</dbReference>
<dbReference type="PANTHER" id="PTHR21461">
    <property type="entry name" value="GLYCOSYLTRANSFERASE FAMILY 92 PROTEIN"/>
    <property type="match status" value="1"/>
</dbReference>
<evidence type="ECO:0000256" key="6">
    <source>
        <dbReference type="ARBA" id="ARBA00022989"/>
    </source>
</evidence>
<evidence type="ECO:0000256" key="4">
    <source>
        <dbReference type="ARBA" id="ARBA00022679"/>
    </source>
</evidence>
<evidence type="ECO:0000256" key="2">
    <source>
        <dbReference type="ARBA" id="ARBA00007647"/>
    </source>
</evidence>
<dbReference type="EMBL" id="JAWDGP010002177">
    <property type="protein sequence ID" value="KAK3785052.1"/>
    <property type="molecule type" value="Genomic_DNA"/>
</dbReference>
<accession>A0AAE1AE68</accession>
<keyword evidence="3" id="KW-0328">Glycosyltransferase</keyword>
<protein>
    <recommendedName>
        <fullName evidence="10">Glycosyltransferase family 92 protein</fullName>
    </recommendedName>
</protein>
<keyword evidence="4" id="KW-0808">Transferase</keyword>
<dbReference type="PANTHER" id="PTHR21461:SF69">
    <property type="entry name" value="GLYCOSYLTRANSFERASE FAMILY 92 PROTEIN"/>
    <property type="match status" value="1"/>
</dbReference>